<keyword evidence="2" id="KW-1185">Reference proteome</keyword>
<name>A0A4P7PTB6_9FLAO</name>
<dbReference type="AlphaFoldDB" id="A0A4P7PTB6"/>
<evidence type="ECO:0000313" key="2">
    <source>
        <dbReference type="Proteomes" id="UP000296862"/>
    </source>
</evidence>
<organism evidence="1 2">
    <name type="scientific">Flavobacterium sangjuense</name>
    <dbReference type="NCBI Taxonomy" id="2518177"/>
    <lineage>
        <taxon>Bacteria</taxon>
        <taxon>Pseudomonadati</taxon>
        <taxon>Bacteroidota</taxon>
        <taxon>Flavobacteriia</taxon>
        <taxon>Flavobacteriales</taxon>
        <taxon>Flavobacteriaceae</taxon>
        <taxon>Flavobacterium</taxon>
    </lineage>
</organism>
<sequence length="75" mass="8418">MKFKSLVSSSPDCSGNPGIAKDNYDEIASFLAMTDWSGKRVEIPQERNVVILIKKAQLSLSLFLLIMMRLLRSSQ</sequence>
<proteinExistence type="predicted"/>
<gene>
    <name evidence="1" type="ORF">GS03_00921</name>
</gene>
<evidence type="ECO:0000313" key="1">
    <source>
        <dbReference type="EMBL" id="QBZ97432.1"/>
    </source>
</evidence>
<protein>
    <submittedName>
        <fullName evidence="1">Uncharacterized protein</fullName>
    </submittedName>
</protein>
<dbReference type="KEGG" id="fsn:GS03_00921"/>
<reference evidence="1 2" key="1">
    <citation type="submission" date="2019-04" db="EMBL/GenBank/DDBJ databases">
        <title>Flavobacterium sp. GS03.</title>
        <authorList>
            <person name="Kim H."/>
        </authorList>
    </citation>
    <scope>NUCLEOTIDE SEQUENCE [LARGE SCALE GENOMIC DNA]</scope>
    <source>
        <strain evidence="1 2">GS03</strain>
    </source>
</reference>
<dbReference type="Proteomes" id="UP000296862">
    <property type="component" value="Chromosome"/>
</dbReference>
<dbReference type="EMBL" id="CP038810">
    <property type="protein sequence ID" value="QBZ97432.1"/>
    <property type="molecule type" value="Genomic_DNA"/>
</dbReference>
<accession>A0A4P7PTB6</accession>